<keyword evidence="2" id="KW-1185">Reference proteome</keyword>
<sequence>GVAISCGDCSSNSSSLSLSSSSGIGSSTSGSDITEPGSPCSATSSISSGEDEGLGGLGPSSTPGCKLAPSQQQQTPPGPTRPHQWPWTPPLAATACSNGFKRFKAEPEHGCLPKQAGHPQQTKITIGSNNTKQQQPNSYSKDHQPHQQPQQESQVKITEYFKTHVKPQQSKKKCITHEMSVLVAKTPTEFRRPVTVQRNGKNGLIKGRIDWEARALPHASPSESPPLTPDKSTTMLTEQTNQFKANAHTSKSSLVNENNNITSGKLTGESLTKLILPTTPSASPTKAEDDEEESSRDSAESKQSSISPPSPILTTPTTIRFPVKTPAKDRGQSNDSGFCRWNKCGVNLESSGALLEHLQTAHINTQTGGDNFVCHWQGCKVEGKISCSRRWLERHVLSHGGNKLYLCIVDGCGNRFSSQTALERHVNGHFNQSEGTNSTSRKSTENSGKLVRRNGKKLRYRRQPWSARIFDYFDPGIMEGLQHRLMGLAEIRTQGLLAETPGDAMVLTSQVIARRVELDGKVKVLLRWSPSDIEPDEWVLESEVREKKHVSIRKVANELPEEVKHALYPAISSVKLPLQRVKQRRKPVKNT</sequence>
<gene>
    <name evidence="1" type="ORF">QAD02_015457</name>
</gene>
<organism evidence="1 2">
    <name type="scientific">Eretmocerus hayati</name>
    <dbReference type="NCBI Taxonomy" id="131215"/>
    <lineage>
        <taxon>Eukaryota</taxon>
        <taxon>Metazoa</taxon>
        <taxon>Ecdysozoa</taxon>
        <taxon>Arthropoda</taxon>
        <taxon>Hexapoda</taxon>
        <taxon>Insecta</taxon>
        <taxon>Pterygota</taxon>
        <taxon>Neoptera</taxon>
        <taxon>Endopterygota</taxon>
        <taxon>Hymenoptera</taxon>
        <taxon>Apocrita</taxon>
        <taxon>Proctotrupomorpha</taxon>
        <taxon>Chalcidoidea</taxon>
        <taxon>Aphelinidae</taxon>
        <taxon>Aphelininae</taxon>
        <taxon>Eretmocerus</taxon>
    </lineage>
</organism>
<protein>
    <submittedName>
        <fullName evidence="1">Uncharacterized protein</fullName>
    </submittedName>
</protein>
<name>A0ACC2P8C5_9HYME</name>
<dbReference type="Proteomes" id="UP001239111">
    <property type="component" value="Chromosome 2"/>
</dbReference>
<proteinExistence type="predicted"/>
<reference evidence="1" key="1">
    <citation type="submission" date="2023-04" db="EMBL/GenBank/DDBJ databases">
        <title>A chromosome-level genome assembly of the parasitoid wasp Eretmocerus hayati.</title>
        <authorList>
            <person name="Zhong Y."/>
            <person name="Liu S."/>
            <person name="Liu Y."/>
        </authorList>
    </citation>
    <scope>NUCLEOTIDE SEQUENCE</scope>
    <source>
        <strain evidence="1">ZJU_SS_LIU_2023</strain>
    </source>
</reference>
<evidence type="ECO:0000313" key="1">
    <source>
        <dbReference type="EMBL" id="KAJ8679670.1"/>
    </source>
</evidence>
<feature type="non-terminal residue" evidence="1">
    <location>
        <position position="1"/>
    </location>
</feature>
<dbReference type="EMBL" id="CM056742">
    <property type="protein sequence ID" value="KAJ8679670.1"/>
    <property type="molecule type" value="Genomic_DNA"/>
</dbReference>
<comment type="caution">
    <text evidence="1">The sequence shown here is derived from an EMBL/GenBank/DDBJ whole genome shotgun (WGS) entry which is preliminary data.</text>
</comment>
<accession>A0ACC2P8C5</accession>
<evidence type="ECO:0000313" key="2">
    <source>
        <dbReference type="Proteomes" id="UP001239111"/>
    </source>
</evidence>